<feature type="region of interest" description="Disordered" evidence="1">
    <location>
        <begin position="86"/>
        <end position="174"/>
    </location>
</feature>
<evidence type="ECO:0000313" key="3">
    <source>
        <dbReference type="EMBL" id="HIZ70465.1"/>
    </source>
</evidence>
<proteinExistence type="predicted"/>
<reference evidence="3" key="2">
    <citation type="submission" date="2021-04" db="EMBL/GenBank/DDBJ databases">
        <authorList>
            <person name="Gilroy R."/>
        </authorList>
    </citation>
    <scope>NUCLEOTIDE SEQUENCE</scope>
    <source>
        <strain evidence="3">CHK169-4300</strain>
    </source>
</reference>
<name>A0A9D2G1M9_9LACT</name>
<reference evidence="3" key="1">
    <citation type="journal article" date="2021" name="PeerJ">
        <title>Extensive microbial diversity within the chicken gut microbiome revealed by metagenomics and culture.</title>
        <authorList>
            <person name="Gilroy R."/>
            <person name="Ravi A."/>
            <person name="Getino M."/>
            <person name="Pursley I."/>
            <person name="Horton D.L."/>
            <person name="Alikhan N.F."/>
            <person name="Baker D."/>
            <person name="Gharbi K."/>
            <person name="Hall N."/>
            <person name="Watson M."/>
            <person name="Adriaenssens E.M."/>
            <person name="Foster-Nyarko E."/>
            <person name="Jarju S."/>
            <person name="Secka A."/>
            <person name="Antonio M."/>
            <person name="Oren A."/>
            <person name="Chaudhuri R.R."/>
            <person name="La Ragione R."/>
            <person name="Hildebrand F."/>
            <person name="Pallen M.J."/>
        </authorList>
    </citation>
    <scope>NUCLEOTIDE SEQUENCE</scope>
    <source>
        <strain evidence="3">CHK169-4300</strain>
    </source>
</reference>
<evidence type="ECO:0000313" key="4">
    <source>
        <dbReference type="Proteomes" id="UP000824106"/>
    </source>
</evidence>
<feature type="domain" description="General stress protein 17M-like" evidence="2">
    <location>
        <begin position="7"/>
        <end position="110"/>
    </location>
</feature>
<sequence>MSKKVEGVYPTLDGAMKAIERLKKQGYSREEITLVANEGTRKQLTKDEKTDIHTEQLDTEQMTHAEKTDSEDSLWDSIKDFFTIDDSNEDAELTHEEDPAYEYKEQIDQGQLVVVVDERVDQTNRSSMTNTQPNTIGPDGTRSYEEEQALGSKDDKQKDHELSTDELDNYERHQ</sequence>
<dbReference type="EMBL" id="DXAZ01000022">
    <property type="protein sequence ID" value="HIZ70465.1"/>
    <property type="molecule type" value="Genomic_DNA"/>
</dbReference>
<accession>A0A9D2G1M9</accession>
<dbReference type="InterPro" id="IPR025889">
    <property type="entry name" value="GSP17M-like_dom"/>
</dbReference>
<dbReference type="Proteomes" id="UP000824106">
    <property type="component" value="Unassembled WGS sequence"/>
</dbReference>
<feature type="compositionally biased region" description="Basic and acidic residues" evidence="1">
    <location>
        <begin position="152"/>
        <end position="174"/>
    </location>
</feature>
<gene>
    <name evidence="3" type="ORF">H9808_01670</name>
</gene>
<feature type="compositionally biased region" description="Polar residues" evidence="1">
    <location>
        <begin position="123"/>
        <end position="135"/>
    </location>
</feature>
<evidence type="ECO:0000259" key="2">
    <source>
        <dbReference type="Pfam" id="PF11181"/>
    </source>
</evidence>
<protein>
    <submittedName>
        <fullName evidence="3">General stress protein</fullName>
    </submittedName>
</protein>
<comment type="caution">
    <text evidence="3">The sequence shown here is derived from an EMBL/GenBank/DDBJ whole genome shotgun (WGS) entry which is preliminary data.</text>
</comment>
<dbReference type="Pfam" id="PF11181">
    <property type="entry name" value="YflT"/>
    <property type="match status" value="1"/>
</dbReference>
<organism evidence="3 4">
    <name type="scientific">Candidatus Atopostipes pullistercoris</name>
    <dbReference type="NCBI Taxonomy" id="2838467"/>
    <lineage>
        <taxon>Bacteria</taxon>
        <taxon>Bacillati</taxon>
        <taxon>Bacillota</taxon>
        <taxon>Bacilli</taxon>
        <taxon>Lactobacillales</taxon>
        <taxon>Carnobacteriaceae</taxon>
        <taxon>Atopostipes</taxon>
    </lineage>
</organism>
<feature type="compositionally biased region" description="Basic and acidic residues" evidence="1">
    <location>
        <begin position="92"/>
        <end position="107"/>
    </location>
</feature>
<dbReference type="AlphaFoldDB" id="A0A9D2G1M9"/>
<evidence type="ECO:0000256" key="1">
    <source>
        <dbReference type="SAM" id="MobiDB-lite"/>
    </source>
</evidence>